<sequence length="92" mass="10226">MRDRKVRTWISAMRARGQAFYNGNIYLLAGVLFEKKKLKNVVAPTVTPPGSNGNGHNGAVRTIYHAADTDDVQHDDEEDIGPQLLCLLKALY</sequence>
<comment type="caution">
    <text evidence="1">The sequence shown here is derived from an EMBL/GenBank/DDBJ whole genome shotgun (WGS) entry which is preliminary data.</text>
</comment>
<name>A0A9W6F4W9_9CHLO</name>
<organism evidence="1 2">
    <name type="scientific">Pleodorina starrii</name>
    <dbReference type="NCBI Taxonomy" id="330485"/>
    <lineage>
        <taxon>Eukaryota</taxon>
        <taxon>Viridiplantae</taxon>
        <taxon>Chlorophyta</taxon>
        <taxon>core chlorophytes</taxon>
        <taxon>Chlorophyceae</taxon>
        <taxon>CS clade</taxon>
        <taxon>Chlamydomonadales</taxon>
        <taxon>Volvocaceae</taxon>
        <taxon>Pleodorina</taxon>
    </lineage>
</organism>
<dbReference type="EMBL" id="BRXU01000016">
    <property type="protein sequence ID" value="GLC56547.1"/>
    <property type="molecule type" value="Genomic_DNA"/>
</dbReference>
<evidence type="ECO:0000313" key="1">
    <source>
        <dbReference type="EMBL" id="GLC56547.1"/>
    </source>
</evidence>
<dbReference type="Proteomes" id="UP001165080">
    <property type="component" value="Unassembled WGS sequence"/>
</dbReference>
<reference evidence="1 2" key="1">
    <citation type="journal article" date="2023" name="Commun. Biol.">
        <title>Reorganization of the ancestral sex-determining regions during the evolution of trioecy in Pleodorina starrii.</title>
        <authorList>
            <person name="Takahashi K."/>
            <person name="Suzuki S."/>
            <person name="Kawai-Toyooka H."/>
            <person name="Yamamoto K."/>
            <person name="Hamaji T."/>
            <person name="Ootsuki R."/>
            <person name="Yamaguchi H."/>
            <person name="Kawachi M."/>
            <person name="Higashiyama T."/>
            <person name="Nozaki H."/>
        </authorList>
    </citation>
    <scope>NUCLEOTIDE SEQUENCE [LARGE SCALE GENOMIC DNA]</scope>
    <source>
        <strain evidence="1 2">NIES-4479</strain>
    </source>
</reference>
<gene>
    <name evidence="1" type="primary">PLEST004084</name>
    <name evidence="1" type="ORF">PLESTB_001119100</name>
</gene>
<proteinExistence type="predicted"/>
<keyword evidence="2" id="KW-1185">Reference proteome</keyword>
<dbReference type="AlphaFoldDB" id="A0A9W6F4W9"/>
<accession>A0A9W6F4W9</accession>
<protein>
    <submittedName>
        <fullName evidence="1">Uncharacterized protein</fullName>
    </submittedName>
</protein>
<evidence type="ECO:0000313" key="2">
    <source>
        <dbReference type="Proteomes" id="UP001165080"/>
    </source>
</evidence>